<evidence type="ECO:0000313" key="2">
    <source>
        <dbReference type="EMBL" id="EGZ09944.1"/>
    </source>
</evidence>
<dbReference type="AlphaFoldDB" id="G5A2Q4"/>
<sequence>MPALAMPVSRPAVRPSAALMTPQYTPRTTMNRNTGTVGCGGTGWSSSRSITSVNKVTSSATWREEALNKAIESGVEIVVNTIIESNEPEDDDPFSTHLAKGTDKVTV</sequence>
<organism evidence="2 3">
    <name type="scientific">Phytophthora sojae (strain P6497)</name>
    <name type="common">Soybean stem and root rot agent</name>
    <name type="synonym">Phytophthora megasperma f. sp. glycines</name>
    <dbReference type="NCBI Taxonomy" id="1094619"/>
    <lineage>
        <taxon>Eukaryota</taxon>
        <taxon>Sar</taxon>
        <taxon>Stramenopiles</taxon>
        <taxon>Oomycota</taxon>
        <taxon>Peronosporomycetes</taxon>
        <taxon>Peronosporales</taxon>
        <taxon>Peronosporaceae</taxon>
        <taxon>Phytophthora</taxon>
    </lineage>
</organism>
<dbReference type="GeneID" id="20642540"/>
<evidence type="ECO:0000256" key="1">
    <source>
        <dbReference type="SAM" id="MobiDB-lite"/>
    </source>
</evidence>
<dbReference type="KEGG" id="psoj:PHYSODRAFT_305300"/>
<dbReference type="InParanoid" id="G5A2Q4"/>
<name>G5A2Q4_PHYSP</name>
<gene>
    <name evidence="2" type="ORF">PHYSODRAFT_305300</name>
</gene>
<proteinExistence type="predicted"/>
<evidence type="ECO:0000313" key="3">
    <source>
        <dbReference type="Proteomes" id="UP000002640"/>
    </source>
</evidence>
<dbReference type="RefSeq" id="XP_009534805.1">
    <property type="nucleotide sequence ID" value="XM_009536510.1"/>
</dbReference>
<dbReference type="EMBL" id="JH159159">
    <property type="protein sequence ID" value="EGZ09944.1"/>
    <property type="molecule type" value="Genomic_DNA"/>
</dbReference>
<dbReference type="Proteomes" id="UP000002640">
    <property type="component" value="Unassembled WGS sequence"/>
</dbReference>
<reference evidence="2 3" key="1">
    <citation type="journal article" date="2006" name="Science">
        <title>Phytophthora genome sequences uncover evolutionary origins and mechanisms of pathogenesis.</title>
        <authorList>
            <person name="Tyler B.M."/>
            <person name="Tripathy S."/>
            <person name="Zhang X."/>
            <person name="Dehal P."/>
            <person name="Jiang R.H."/>
            <person name="Aerts A."/>
            <person name="Arredondo F.D."/>
            <person name="Baxter L."/>
            <person name="Bensasson D."/>
            <person name="Beynon J.L."/>
            <person name="Chapman J."/>
            <person name="Damasceno C.M."/>
            <person name="Dorrance A.E."/>
            <person name="Dou D."/>
            <person name="Dickerman A.W."/>
            <person name="Dubchak I.L."/>
            <person name="Garbelotto M."/>
            <person name="Gijzen M."/>
            <person name="Gordon S.G."/>
            <person name="Govers F."/>
            <person name="Grunwald N.J."/>
            <person name="Huang W."/>
            <person name="Ivors K.L."/>
            <person name="Jones R.W."/>
            <person name="Kamoun S."/>
            <person name="Krampis K."/>
            <person name="Lamour K.H."/>
            <person name="Lee M.K."/>
            <person name="McDonald W.H."/>
            <person name="Medina M."/>
            <person name="Meijer H.J."/>
            <person name="Nordberg E.K."/>
            <person name="Maclean D.J."/>
            <person name="Ospina-Giraldo M.D."/>
            <person name="Morris P.F."/>
            <person name="Phuntumart V."/>
            <person name="Putnam N.H."/>
            <person name="Rash S."/>
            <person name="Rose J.K."/>
            <person name="Sakihama Y."/>
            <person name="Salamov A.A."/>
            <person name="Savidor A."/>
            <person name="Scheuring C.F."/>
            <person name="Smith B.M."/>
            <person name="Sobral B.W."/>
            <person name="Terry A."/>
            <person name="Torto-Alalibo T.A."/>
            <person name="Win J."/>
            <person name="Xu Z."/>
            <person name="Zhang H."/>
            <person name="Grigoriev I.V."/>
            <person name="Rokhsar D.S."/>
            <person name="Boore J.L."/>
        </authorList>
    </citation>
    <scope>NUCLEOTIDE SEQUENCE [LARGE SCALE GENOMIC DNA]</scope>
    <source>
        <strain evidence="2 3">P6497</strain>
    </source>
</reference>
<feature type="region of interest" description="Disordered" evidence="1">
    <location>
        <begin position="84"/>
        <end position="107"/>
    </location>
</feature>
<keyword evidence="3" id="KW-1185">Reference proteome</keyword>
<accession>G5A2Q4</accession>
<protein>
    <submittedName>
        <fullName evidence="2">Uncharacterized protein</fullName>
    </submittedName>
</protein>